<proteinExistence type="predicted"/>
<feature type="region of interest" description="Disordered" evidence="4">
    <location>
        <begin position="1"/>
        <end position="31"/>
    </location>
</feature>
<dbReference type="InterPro" id="IPR053067">
    <property type="entry name" value="SUSD3"/>
</dbReference>
<keyword evidence="5" id="KW-1133">Transmembrane helix</keyword>
<evidence type="ECO:0000313" key="7">
    <source>
        <dbReference type="Ensembl" id="ENSPSMP00000013260.1"/>
    </source>
</evidence>
<dbReference type="Ensembl" id="ENSPSMT00000015443.1">
    <property type="protein sequence ID" value="ENSPSMP00000013260.1"/>
    <property type="gene ID" value="ENSPSMG00000009532.1"/>
</dbReference>
<dbReference type="AlphaFoldDB" id="A0A8C8ZCW3"/>
<keyword evidence="1 3" id="KW-0768">Sushi</keyword>
<feature type="domain" description="Sushi" evidence="6">
    <location>
        <begin position="30"/>
        <end position="93"/>
    </location>
</feature>
<keyword evidence="8" id="KW-1185">Reference proteome</keyword>
<evidence type="ECO:0000313" key="8">
    <source>
        <dbReference type="Proteomes" id="UP000694414"/>
    </source>
</evidence>
<dbReference type="Pfam" id="PF00084">
    <property type="entry name" value="Sushi"/>
    <property type="match status" value="1"/>
</dbReference>
<dbReference type="Gene3D" id="2.10.70.10">
    <property type="entry name" value="Complement Module, domain 1"/>
    <property type="match status" value="1"/>
</dbReference>
<dbReference type="CDD" id="cd00033">
    <property type="entry name" value="CCP"/>
    <property type="match status" value="1"/>
</dbReference>
<feature type="region of interest" description="Disordered" evidence="4">
    <location>
        <begin position="183"/>
        <end position="226"/>
    </location>
</feature>
<evidence type="ECO:0000256" key="3">
    <source>
        <dbReference type="PROSITE-ProRule" id="PRU00302"/>
    </source>
</evidence>
<keyword evidence="2 3" id="KW-1015">Disulfide bond</keyword>
<accession>A0A8C8ZCW3</accession>
<comment type="caution">
    <text evidence="3">Lacks conserved residue(s) required for the propagation of feature annotation.</text>
</comment>
<dbReference type="InterPro" id="IPR000436">
    <property type="entry name" value="Sushi_SCR_CCP_dom"/>
</dbReference>
<sequence>MRGAAATLRGKARPRGRAGGTTSAPGNRTGTCAQLPLPPKGTFQVLRGDGTSLGTVLLFHCPSGHQMVGSGLLTCVWKGSIAEWSSGTPVCKSVPPHETFGFKVAVIASIVSCAIILLMSVAFLTCCLLKCVKRSEQRRSDRAAQLWHQLRGEDLETVQASYLGLKGFNKAGSQPVQVHYNHSFTTDHGESTSELASATHGTDKNPWTPGPRVLSPSGPSRSPRAQVVVHTVNPRQTLPAPGLAAGMPIQPAAYTPG</sequence>
<keyword evidence="5" id="KW-0472">Membrane</keyword>
<evidence type="ECO:0000259" key="6">
    <source>
        <dbReference type="PROSITE" id="PS50923"/>
    </source>
</evidence>
<dbReference type="PROSITE" id="PS50923">
    <property type="entry name" value="SUSHI"/>
    <property type="match status" value="1"/>
</dbReference>
<feature type="transmembrane region" description="Helical" evidence="5">
    <location>
        <begin position="104"/>
        <end position="129"/>
    </location>
</feature>
<dbReference type="PANTHER" id="PTHR46879">
    <property type="entry name" value="SUSHI DOMAIN-CONTAINING PROTEIN 3"/>
    <property type="match status" value="1"/>
</dbReference>
<evidence type="ECO:0000256" key="1">
    <source>
        <dbReference type="ARBA" id="ARBA00022659"/>
    </source>
</evidence>
<dbReference type="GO" id="GO:0005886">
    <property type="term" value="C:plasma membrane"/>
    <property type="evidence" value="ECO:0007669"/>
    <property type="project" value="Ensembl"/>
</dbReference>
<evidence type="ECO:0000256" key="5">
    <source>
        <dbReference type="SAM" id="Phobius"/>
    </source>
</evidence>
<name>A0A8C8ZCW3_PROSS</name>
<dbReference type="GeneTree" id="ENSGT00390000006976"/>
<feature type="compositionally biased region" description="Polar residues" evidence="4">
    <location>
        <begin position="21"/>
        <end position="31"/>
    </location>
</feature>
<evidence type="ECO:0000256" key="4">
    <source>
        <dbReference type="SAM" id="MobiDB-lite"/>
    </source>
</evidence>
<dbReference type="SUPFAM" id="SSF57535">
    <property type="entry name" value="Complement control module/SCR domain"/>
    <property type="match status" value="1"/>
</dbReference>
<reference evidence="7" key="2">
    <citation type="submission" date="2025-09" db="UniProtKB">
        <authorList>
            <consortium name="Ensembl"/>
        </authorList>
    </citation>
    <scope>IDENTIFICATION</scope>
</reference>
<dbReference type="PANTHER" id="PTHR46879:SF1">
    <property type="entry name" value="SUSHI DOMAIN-CONTAINING PROTEIN 3"/>
    <property type="match status" value="1"/>
</dbReference>
<protein>
    <submittedName>
        <fullName evidence="7">Sushi domain containing 3</fullName>
    </submittedName>
</protein>
<gene>
    <name evidence="7" type="primary">SUSD3</name>
</gene>
<dbReference type="Proteomes" id="UP000694414">
    <property type="component" value="Unplaced"/>
</dbReference>
<dbReference type="InterPro" id="IPR035976">
    <property type="entry name" value="Sushi/SCR/CCP_sf"/>
</dbReference>
<dbReference type="SMART" id="SM00032">
    <property type="entry name" value="CCP"/>
    <property type="match status" value="1"/>
</dbReference>
<keyword evidence="5" id="KW-0812">Transmembrane</keyword>
<organism evidence="7 8">
    <name type="scientific">Prolemur simus</name>
    <name type="common">Greater bamboo lemur</name>
    <name type="synonym">Hapalemur simus</name>
    <dbReference type="NCBI Taxonomy" id="1328070"/>
    <lineage>
        <taxon>Eukaryota</taxon>
        <taxon>Metazoa</taxon>
        <taxon>Chordata</taxon>
        <taxon>Craniata</taxon>
        <taxon>Vertebrata</taxon>
        <taxon>Euteleostomi</taxon>
        <taxon>Mammalia</taxon>
        <taxon>Eutheria</taxon>
        <taxon>Euarchontoglires</taxon>
        <taxon>Primates</taxon>
        <taxon>Strepsirrhini</taxon>
        <taxon>Lemuriformes</taxon>
        <taxon>Lemuridae</taxon>
        <taxon>Prolemur</taxon>
    </lineage>
</organism>
<reference evidence="7" key="1">
    <citation type="submission" date="2025-08" db="UniProtKB">
        <authorList>
            <consortium name="Ensembl"/>
        </authorList>
    </citation>
    <scope>IDENTIFICATION</scope>
</reference>
<evidence type="ECO:0000256" key="2">
    <source>
        <dbReference type="ARBA" id="ARBA00023157"/>
    </source>
</evidence>
<feature type="disulfide bond" evidence="3">
    <location>
        <begin position="32"/>
        <end position="75"/>
    </location>
</feature>